<proteinExistence type="predicted"/>
<evidence type="ECO:0000313" key="1">
    <source>
        <dbReference type="EMBL" id="JAD15462.1"/>
    </source>
</evidence>
<protein>
    <submittedName>
        <fullName evidence="1">Uncharacterized protein</fullName>
    </submittedName>
</protein>
<reference evidence="1" key="2">
    <citation type="journal article" date="2015" name="Data Brief">
        <title>Shoot transcriptome of the giant reed, Arundo donax.</title>
        <authorList>
            <person name="Barrero R.A."/>
            <person name="Guerrero F.D."/>
            <person name="Moolhuijzen P."/>
            <person name="Goolsby J.A."/>
            <person name="Tidwell J."/>
            <person name="Bellgard S.E."/>
            <person name="Bellgard M.I."/>
        </authorList>
    </citation>
    <scope>NUCLEOTIDE SEQUENCE</scope>
    <source>
        <tissue evidence="1">Shoot tissue taken approximately 20 cm above the soil surface</tissue>
    </source>
</reference>
<reference evidence="1" key="1">
    <citation type="submission" date="2014-09" db="EMBL/GenBank/DDBJ databases">
        <authorList>
            <person name="Magalhaes I.L.F."/>
            <person name="Oliveira U."/>
            <person name="Santos F.R."/>
            <person name="Vidigal T.H.D.A."/>
            <person name="Brescovit A.D."/>
            <person name="Santos A.J."/>
        </authorList>
    </citation>
    <scope>NUCLEOTIDE SEQUENCE</scope>
    <source>
        <tissue evidence="1">Shoot tissue taken approximately 20 cm above the soil surface</tissue>
    </source>
</reference>
<organism evidence="1">
    <name type="scientific">Arundo donax</name>
    <name type="common">Giant reed</name>
    <name type="synonym">Donax arundinaceus</name>
    <dbReference type="NCBI Taxonomy" id="35708"/>
    <lineage>
        <taxon>Eukaryota</taxon>
        <taxon>Viridiplantae</taxon>
        <taxon>Streptophyta</taxon>
        <taxon>Embryophyta</taxon>
        <taxon>Tracheophyta</taxon>
        <taxon>Spermatophyta</taxon>
        <taxon>Magnoliopsida</taxon>
        <taxon>Liliopsida</taxon>
        <taxon>Poales</taxon>
        <taxon>Poaceae</taxon>
        <taxon>PACMAD clade</taxon>
        <taxon>Arundinoideae</taxon>
        <taxon>Arundineae</taxon>
        <taxon>Arundo</taxon>
    </lineage>
</organism>
<accession>A0A0A9SGU7</accession>
<dbReference type="EMBL" id="GBRH01282433">
    <property type="protein sequence ID" value="JAD15462.1"/>
    <property type="molecule type" value="Transcribed_RNA"/>
</dbReference>
<dbReference type="AlphaFoldDB" id="A0A0A9SGU7"/>
<name>A0A0A9SGU7_ARUDO</name>
<sequence>MRYDYQTILIAARHSQYFFFSSPCLPATNHQHQDDPRLLPLFISLQD</sequence>